<dbReference type="KEGG" id="sfeu:IM697_18765"/>
<proteinExistence type="predicted"/>
<dbReference type="AlphaFoldDB" id="A0A7M2SXL5"/>
<keyword evidence="1 2" id="KW-0378">Hydrolase</keyword>
<dbReference type="Proteomes" id="UP000594205">
    <property type="component" value="Chromosome"/>
</dbReference>
<evidence type="ECO:0000256" key="1">
    <source>
        <dbReference type="ARBA" id="ARBA00022801"/>
    </source>
</evidence>
<protein>
    <submittedName>
        <fullName evidence="2">HAD family hydrolase</fullName>
    </submittedName>
</protein>
<dbReference type="SFLD" id="SFLDS00003">
    <property type="entry name" value="Haloacid_Dehalogenase"/>
    <property type="match status" value="1"/>
</dbReference>
<dbReference type="InterPro" id="IPR036412">
    <property type="entry name" value="HAD-like_sf"/>
</dbReference>
<organism evidence="2 3">
    <name type="scientific">Streptomyces ferrugineus</name>
    <dbReference type="NCBI Taxonomy" id="1413221"/>
    <lineage>
        <taxon>Bacteria</taxon>
        <taxon>Bacillati</taxon>
        <taxon>Actinomycetota</taxon>
        <taxon>Actinomycetes</taxon>
        <taxon>Kitasatosporales</taxon>
        <taxon>Streptomycetaceae</taxon>
        <taxon>Streptomyces</taxon>
    </lineage>
</organism>
<dbReference type="RefSeq" id="WP_194048850.1">
    <property type="nucleotide sequence ID" value="NZ_CP063373.1"/>
</dbReference>
<dbReference type="GO" id="GO:0016787">
    <property type="term" value="F:hydrolase activity"/>
    <property type="evidence" value="ECO:0007669"/>
    <property type="project" value="UniProtKB-KW"/>
</dbReference>
<dbReference type="PANTHER" id="PTHR43316:SF3">
    <property type="entry name" value="HALOACID DEHALOGENASE, TYPE II (AFU_ORTHOLOGUE AFUA_2G07750)-RELATED"/>
    <property type="match status" value="1"/>
</dbReference>
<dbReference type="Gene3D" id="3.40.50.1000">
    <property type="entry name" value="HAD superfamily/HAD-like"/>
    <property type="match status" value="2"/>
</dbReference>
<evidence type="ECO:0000313" key="3">
    <source>
        <dbReference type="Proteomes" id="UP000594205"/>
    </source>
</evidence>
<dbReference type="Pfam" id="PF00702">
    <property type="entry name" value="Hydrolase"/>
    <property type="match status" value="1"/>
</dbReference>
<reference evidence="2 3" key="1">
    <citation type="submission" date="2020-10" db="EMBL/GenBank/DDBJ databases">
        <title>Streptomyces ferrugineus complate genome analysis.</title>
        <authorList>
            <person name="Anwar N."/>
        </authorList>
    </citation>
    <scope>NUCLEOTIDE SEQUENCE [LARGE SCALE GENOMIC DNA]</scope>
    <source>
        <strain evidence="2 3">CCTCC AA2014009</strain>
    </source>
</reference>
<sequence>MPSHSPVLITDLDNTLYDWIDYFGPCFRAMVDELSSAADVDPDELHRQFQAVYSRHRAPEYRWAIRELDFLRSRRPDEVNDLVWSGFSAFVRSRSKHLRLYPGVRNTLETLRERGFTVIGVSNAPIREVLRRVRCLRLQEQLDALVAWEGAHSGDRHLAHRSTPAGLALRTFTDAKQKPSTHPYTEALRHFAPQDHGKVLVVGDSVANDLVPGSSIGAVTVWARYGSGYAPENYATVRRLSFWKPEKLKDVYDSEVMEPDAVIDDFTQLLPIAESHVPMSDGITRRRQWEAVPAGPA</sequence>
<dbReference type="InterPro" id="IPR051540">
    <property type="entry name" value="S-2-haloacid_dehalogenase"/>
</dbReference>
<dbReference type="Gene3D" id="1.10.150.520">
    <property type="match status" value="1"/>
</dbReference>
<name>A0A7M2SXL5_9ACTN</name>
<evidence type="ECO:0000313" key="2">
    <source>
        <dbReference type="EMBL" id="QOV40263.1"/>
    </source>
</evidence>
<dbReference type="PANTHER" id="PTHR43316">
    <property type="entry name" value="HYDROLASE, HALOACID DELAHOGENASE-RELATED"/>
    <property type="match status" value="1"/>
</dbReference>
<dbReference type="InterPro" id="IPR023214">
    <property type="entry name" value="HAD_sf"/>
</dbReference>
<accession>A0A7M2SXL5</accession>
<gene>
    <name evidence="2" type="ORF">IM697_18765</name>
</gene>
<dbReference type="SUPFAM" id="SSF56784">
    <property type="entry name" value="HAD-like"/>
    <property type="match status" value="1"/>
</dbReference>
<dbReference type="EMBL" id="CP063373">
    <property type="protein sequence ID" value="QOV40263.1"/>
    <property type="molecule type" value="Genomic_DNA"/>
</dbReference>
<keyword evidence="3" id="KW-1185">Reference proteome</keyword>
<dbReference type="SFLD" id="SFLDG01129">
    <property type="entry name" value="C1.5:_HAD__Beta-PGM__Phosphata"/>
    <property type="match status" value="1"/>
</dbReference>